<sequence>MAENQPKENIQQPAKKKTSRLKVVLIILALLFSLLVLKVILLITAKPTISVDYLSEFNRISKPADYDPNQNAAPYYQKAFDVLNSMSPDRQDIWRVRPADMNDSQIEFLESWLESNSEALGYLKQAVQKPYYLGS</sequence>
<protein>
    <submittedName>
        <fullName evidence="2">Uncharacterized protein</fullName>
    </submittedName>
</protein>
<evidence type="ECO:0000256" key="1">
    <source>
        <dbReference type="SAM" id="Phobius"/>
    </source>
</evidence>
<keyword evidence="1" id="KW-0472">Membrane</keyword>
<reference evidence="2" key="1">
    <citation type="journal article" date="2014" name="Front. Microbiol.">
        <title>High frequency of phylogenetically diverse reductive dehalogenase-homologous genes in deep subseafloor sedimentary metagenomes.</title>
        <authorList>
            <person name="Kawai M."/>
            <person name="Futagami T."/>
            <person name="Toyoda A."/>
            <person name="Takaki Y."/>
            <person name="Nishi S."/>
            <person name="Hori S."/>
            <person name="Arai W."/>
            <person name="Tsubouchi T."/>
            <person name="Morono Y."/>
            <person name="Uchiyama I."/>
            <person name="Ito T."/>
            <person name="Fujiyama A."/>
            <person name="Inagaki F."/>
            <person name="Takami H."/>
        </authorList>
    </citation>
    <scope>NUCLEOTIDE SEQUENCE</scope>
    <source>
        <strain evidence="2">Expedition CK06-06</strain>
    </source>
</reference>
<dbReference type="EMBL" id="BARV01033164">
    <property type="protein sequence ID" value="GAI42251.1"/>
    <property type="molecule type" value="Genomic_DNA"/>
</dbReference>
<feature type="transmembrane region" description="Helical" evidence="1">
    <location>
        <begin position="21"/>
        <end position="43"/>
    </location>
</feature>
<proteinExistence type="predicted"/>
<gene>
    <name evidence="2" type="ORF">S06H3_52177</name>
</gene>
<feature type="non-terminal residue" evidence="2">
    <location>
        <position position="135"/>
    </location>
</feature>
<keyword evidence="1" id="KW-1133">Transmembrane helix</keyword>
<accession>X1PIA4</accession>
<organism evidence="2">
    <name type="scientific">marine sediment metagenome</name>
    <dbReference type="NCBI Taxonomy" id="412755"/>
    <lineage>
        <taxon>unclassified sequences</taxon>
        <taxon>metagenomes</taxon>
        <taxon>ecological metagenomes</taxon>
    </lineage>
</organism>
<dbReference type="AlphaFoldDB" id="X1PIA4"/>
<name>X1PIA4_9ZZZZ</name>
<keyword evidence="1" id="KW-0812">Transmembrane</keyword>
<comment type="caution">
    <text evidence="2">The sequence shown here is derived from an EMBL/GenBank/DDBJ whole genome shotgun (WGS) entry which is preliminary data.</text>
</comment>
<evidence type="ECO:0000313" key="2">
    <source>
        <dbReference type="EMBL" id="GAI42251.1"/>
    </source>
</evidence>